<keyword evidence="4 7" id="KW-0812">Transmembrane</keyword>
<evidence type="ECO:0000256" key="6">
    <source>
        <dbReference type="ARBA" id="ARBA00023136"/>
    </source>
</evidence>
<feature type="transmembrane region" description="Helical" evidence="7">
    <location>
        <begin position="218"/>
        <end position="237"/>
    </location>
</feature>
<evidence type="ECO:0000256" key="8">
    <source>
        <dbReference type="SAM" id="MobiDB-lite"/>
    </source>
</evidence>
<evidence type="ECO:0000256" key="4">
    <source>
        <dbReference type="ARBA" id="ARBA00022692"/>
    </source>
</evidence>
<feature type="transmembrane region" description="Helical" evidence="7">
    <location>
        <begin position="152"/>
        <end position="174"/>
    </location>
</feature>
<dbReference type="GeneTree" id="ENSGT01140000282533"/>
<keyword evidence="5 7" id="KW-1133">Transmembrane helix</keyword>
<evidence type="ECO:0000256" key="1">
    <source>
        <dbReference type="ARBA" id="ARBA00004651"/>
    </source>
</evidence>
<keyword evidence="3" id="KW-1003">Cell membrane</keyword>
<keyword evidence="10" id="KW-1185">Reference proteome</keyword>
<sequence>MADQRQKCCGLCCFEVFLLGGSALLLLAERVTLIYSIIYYFLIGQPLWAGLTFAFVLPASGVQLLSYYWFLEDGTKNRRCMIFIHILHLGIYKRYLDCIYWMIKTTGYAGNLGLIVMQQGDTAALHLMEALLLSLPQALLHGYLLVTTQISILIPAALSSGLCLLSLSWVLVLHSRASCLIRPGHVSLPPAALLCQLLWRICMLGSRITTLILFARAYHWWIFVVGGLHWLAASFWLGSQQSDIIRNPWRWRLFNCVVGAVHIFCFLNVKDGPSRYRAAAFYVVILLENAALLLLASDFLRLSSWNSLGTATLVLCSFIAGCISLILYYRFLHPKSTEISTNFQTVYSGNACWTKEETSLPSGNMPICVPTECQAHEALSFTGIFQTDLENGEISTQVTNALQSPGNKGHHHWLLVKVALKTGDEAKIFQGYGAGGATSVLVLPDHDELKDENVQKETEPEERSPSETEGEWAHGVFPYSESENMDVSQYLSVQASPEMASFQRLATNEKFGISSKSPSRGSPERRSVCFQEGLEYVGTKACVQSPVESECSSTLYFSADLQSPNDADKELSEGEVEDERAVFPSPLNECSPITKSKRQEKNSMNVVPKGILSKGEQVSQLAAQPRFTSTPKSDNEIQSRKFRISGVRKPIVPFGAGNSDGI</sequence>
<dbReference type="PANTHER" id="PTHR16024:SF15">
    <property type="entry name" value="XK-RELATED PROTEIN 5"/>
    <property type="match status" value="1"/>
</dbReference>
<accession>A0A8C4RS82</accession>
<evidence type="ECO:0000313" key="9">
    <source>
        <dbReference type="Ensembl" id="ENSECRP00000006843.1"/>
    </source>
</evidence>
<feature type="transmembrane region" description="Helical" evidence="7">
    <location>
        <begin position="308"/>
        <end position="329"/>
    </location>
</feature>
<reference evidence="9" key="2">
    <citation type="submission" date="2025-08" db="UniProtKB">
        <authorList>
            <consortium name="Ensembl"/>
        </authorList>
    </citation>
    <scope>IDENTIFICATION</scope>
</reference>
<comment type="similarity">
    <text evidence="2 7">Belongs to the XK family.</text>
</comment>
<dbReference type="Proteomes" id="UP000694620">
    <property type="component" value="Chromosome 3"/>
</dbReference>
<evidence type="ECO:0000256" key="5">
    <source>
        <dbReference type="ARBA" id="ARBA00022989"/>
    </source>
</evidence>
<dbReference type="GO" id="GO:0005886">
    <property type="term" value="C:plasma membrane"/>
    <property type="evidence" value="ECO:0007669"/>
    <property type="project" value="UniProtKB-SubCell"/>
</dbReference>
<dbReference type="AlphaFoldDB" id="A0A8C4RS82"/>
<feature type="transmembrane region" description="Helical" evidence="7">
    <location>
        <begin position="47"/>
        <end position="70"/>
    </location>
</feature>
<dbReference type="PANTHER" id="PTHR16024">
    <property type="entry name" value="XK-RELATED PROTEIN"/>
    <property type="match status" value="1"/>
</dbReference>
<dbReference type="OrthoDB" id="6348184at2759"/>
<evidence type="ECO:0000256" key="2">
    <source>
        <dbReference type="ARBA" id="ARBA00008789"/>
    </source>
</evidence>
<feature type="transmembrane region" description="Helical" evidence="7">
    <location>
        <begin position="249"/>
        <end position="267"/>
    </location>
</feature>
<feature type="region of interest" description="Disordered" evidence="8">
    <location>
        <begin position="447"/>
        <end position="472"/>
    </location>
</feature>
<dbReference type="InterPro" id="IPR018629">
    <property type="entry name" value="XK-rel"/>
</dbReference>
<organism evidence="9 10">
    <name type="scientific">Erpetoichthys calabaricus</name>
    <name type="common">Rope fish</name>
    <name type="synonym">Calamoichthys calabaricus</name>
    <dbReference type="NCBI Taxonomy" id="27687"/>
    <lineage>
        <taxon>Eukaryota</taxon>
        <taxon>Metazoa</taxon>
        <taxon>Chordata</taxon>
        <taxon>Craniata</taxon>
        <taxon>Vertebrata</taxon>
        <taxon>Euteleostomi</taxon>
        <taxon>Actinopterygii</taxon>
        <taxon>Polypteriformes</taxon>
        <taxon>Polypteridae</taxon>
        <taxon>Erpetoichthys</taxon>
    </lineage>
</organism>
<name>A0A8C4RS82_ERPCA</name>
<dbReference type="Pfam" id="PF09815">
    <property type="entry name" value="XK-related"/>
    <property type="match status" value="1"/>
</dbReference>
<reference evidence="9" key="1">
    <citation type="submission" date="2021-06" db="EMBL/GenBank/DDBJ databases">
        <authorList>
            <consortium name="Wellcome Sanger Institute Data Sharing"/>
        </authorList>
    </citation>
    <scope>NUCLEOTIDE SEQUENCE [LARGE SCALE GENOMIC DNA]</scope>
</reference>
<dbReference type="RefSeq" id="XP_028653021.1">
    <property type="nucleotide sequence ID" value="XM_028797188.2"/>
</dbReference>
<evidence type="ECO:0000313" key="10">
    <source>
        <dbReference type="Proteomes" id="UP000694620"/>
    </source>
</evidence>
<feature type="transmembrane region" description="Helical" evidence="7">
    <location>
        <begin position="279"/>
        <end position="296"/>
    </location>
</feature>
<dbReference type="GeneID" id="114648256"/>
<comment type="subcellular location">
    <subcellularLocation>
        <location evidence="1">Cell membrane</location>
        <topology evidence="1">Multi-pass membrane protein</topology>
    </subcellularLocation>
    <subcellularLocation>
        <location evidence="7">Membrane</location>
        <topology evidence="7">Multi-pass membrane protein</topology>
    </subcellularLocation>
</comment>
<dbReference type="Ensembl" id="ENSECRT00000006952.1">
    <property type="protein sequence ID" value="ENSECRP00000006843.1"/>
    <property type="gene ID" value="ENSECRG00000004567.1"/>
</dbReference>
<protein>
    <recommendedName>
        <fullName evidence="7">XK-related protein</fullName>
    </recommendedName>
</protein>
<evidence type="ECO:0000256" key="3">
    <source>
        <dbReference type="ARBA" id="ARBA00022475"/>
    </source>
</evidence>
<gene>
    <name evidence="9" type="primary">xkr5a</name>
</gene>
<feature type="compositionally biased region" description="Basic and acidic residues" evidence="8">
    <location>
        <begin position="447"/>
        <end position="466"/>
    </location>
</feature>
<feature type="region of interest" description="Disordered" evidence="8">
    <location>
        <begin position="585"/>
        <end position="604"/>
    </location>
</feature>
<reference evidence="9" key="3">
    <citation type="submission" date="2025-09" db="UniProtKB">
        <authorList>
            <consortium name="Ensembl"/>
        </authorList>
    </citation>
    <scope>IDENTIFICATION</scope>
</reference>
<feature type="transmembrane region" description="Helical" evidence="7">
    <location>
        <begin position="12"/>
        <end position="41"/>
    </location>
</feature>
<proteinExistence type="inferred from homology"/>
<keyword evidence="6 7" id="KW-0472">Membrane</keyword>
<evidence type="ECO:0000256" key="7">
    <source>
        <dbReference type="RuleBase" id="RU910716"/>
    </source>
</evidence>
<dbReference type="InterPro" id="IPR050895">
    <property type="entry name" value="XK-related_scramblase"/>
</dbReference>